<keyword evidence="3" id="KW-1185">Reference proteome</keyword>
<proteinExistence type="predicted"/>
<protein>
    <submittedName>
        <fullName evidence="2">Uncharacterized protein</fullName>
    </submittedName>
</protein>
<dbReference type="EMBL" id="JALJOQ010000086">
    <property type="protein sequence ID" value="KAK9799823.1"/>
    <property type="molecule type" value="Genomic_DNA"/>
</dbReference>
<feature type="compositionally biased region" description="Basic and acidic residues" evidence="1">
    <location>
        <begin position="1"/>
        <end position="24"/>
    </location>
</feature>
<comment type="caution">
    <text evidence="2">The sequence shown here is derived from an EMBL/GenBank/DDBJ whole genome shotgun (WGS) entry which is preliminary data.</text>
</comment>
<evidence type="ECO:0000313" key="2">
    <source>
        <dbReference type="EMBL" id="KAK9799823.1"/>
    </source>
</evidence>
<dbReference type="AlphaFoldDB" id="A0AAW1NUX3"/>
<feature type="region of interest" description="Disordered" evidence="1">
    <location>
        <begin position="1"/>
        <end position="30"/>
    </location>
</feature>
<organism evidence="2 3">
    <name type="scientific">Symbiochloris irregularis</name>
    <dbReference type="NCBI Taxonomy" id="706552"/>
    <lineage>
        <taxon>Eukaryota</taxon>
        <taxon>Viridiplantae</taxon>
        <taxon>Chlorophyta</taxon>
        <taxon>core chlorophytes</taxon>
        <taxon>Trebouxiophyceae</taxon>
        <taxon>Trebouxiales</taxon>
        <taxon>Trebouxiaceae</taxon>
        <taxon>Symbiochloris</taxon>
    </lineage>
</organism>
<evidence type="ECO:0000313" key="3">
    <source>
        <dbReference type="Proteomes" id="UP001465755"/>
    </source>
</evidence>
<sequence length="107" mass="12415">MALRNESKEDRAARKQAVKEVKAAKKERKQGIIPEDYGQKECTLCQKKVDLLIRCQTSEEDHAQERWQMVCGSCWNKVSGGVVDGDDKHQHYRYGGLWKNQHKKDAR</sequence>
<name>A0AAW1NUX3_9CHLO</name>
<reference evidence="2 3" key="1">
    <citation type="journal article" date="2024" name="Nat. Commun.">
        <title>Phylogenomics reveals the evolutionary origins of lichenization in chlorophyte algae.</title>
        <authorList>
            <person name="Puginier C."/>
            <person name="Libourel C."/>
            <person name="Otte J."/>
            <person name="Skaloud P."/>
            <person name="Haon M."/>
            <person name="Grisel S."/>
            <person name="Petersen M."/>
            <person name="Berrin J.G."/>
            <person name="Delaux P.M."/>
            <person name="Dal Grande F."/>
            <person name="Keller J."/>
        </authorList>
    </citation>
    <scope>NUCLEOTIDE SEQUENCE [LARGE SCALE GENOMIC DNA]</scope>
    <source>
        <strain evidence="2 3">SAG 2036</strain>
    </source>
</reference>
<gene>
    <name evidence="2" type="ORF">WJX73_005191</name>
</gene>
<dbReference type="Proteomes" id="UP001465755">
    <property type="component" value="Unassembled WGS sequence"/>
</dbReference>
<accession>A0AAW1NUX3</accession>
<evidence type="ECO:0000256" key="1">
    <source>
        <dbReference type="SAM" id="MobiDB-lite"/>
    </source>
</evidence>